<keyword evidence="3" id="KW-1185">Reference proteome</keyword>
<protein>
    <submittedName>
        <fullName evidence="2">Uncharacterized protein</fullName>
    </submittedName>
</protein>
<dbReference type="EMBL" id="CP059833">
    <property type="protein sequence ID" value="QMV85643.1"/>
    <property type="molecule type" value="Genomic_DNA"/>
</dbReference>
<reference evidence="2 3" key="1">
    <citation type="submission" date="2020-07" db="EMBL/GenBank/DDBJ databases">
        <title>non toxigenic Corynebacterium sp. nov from a clinical source.</title>
        <authorList>
            <person name="Bernier A.-M."/>
            <person name="Bernard K."/>
        </authorList>
    </citation>
    <scope>NUCLEOTIDE SEQUENCE [LARGE SCALE GENOMIC DNA]</scope>
    <source>
        <strain evidence="3">NML 93-0612</strain>
    </source>
</reference>
<dbReference type="AlphaFoldDB" id="A0A7G5FGA2"/>
<dbReference type="PROSITE" id="PS51257">
    <property type="entry name" value="PROKAR_LIPOPROTEIN"/>
    <property type="match status" value="1"/>
</dbReference>
<keyword evidence="1" id="KW-0732">Signal</keyword>
<accession>A0A7G5FGA2</accession>
<name>A0A7G5FGA2_9CORY</name>
<evidence type="ECO:0000313" key="3">
    <source>
        <dbReference type="Proteomes" id="UP000515570"/>
    </source>
</evidence>
<evidence type="ECO:0000256" key="1">
    <source>
        <dbReference type="SAM" id="SignalP"/>
    </source>
</evidence>
<dbReference type="Proteomes" id="UP000515570">
    <property type="component" value="Chromosome"/>
</dbReference>
<proteinExistence type="predicted"/>
<gene>
    <name evidence="2" type="ORF">HW450_02535</name>
</gene>
<sequence length="225" mass="24802">MRRISNVRKLYALLCVAVLSTSCAPEPRGKLRESEANAITVSINDNWYQQEVLGEMVTGAFVRSGREAYLEAESNSKEKPRISRVQSGEADVVIGCTGEFLHYLNPQLAQEMSEKYVAAKKAGLDPNDGTWRDKVYQAMVGSLPNALMATDPSNAKGCDNYDGPELPQNLVPVFREVALTRQDRITLNTVSGGITTDDLERLYSGDHSPAATRERVDELLSTLTF</sequence>
<evidence type="ECO:0000313" key="2">
    <source>
        <dbReference type="EMBL" id="QMV85643.1"/>
    </source>
</evidence>
<dbReference type="Gene3D" id="3.40.190.10">
    <property type="entry name" value="Periplasmic binding protein-like II"/>
    <property type="match status" value="1"/>
</dbReference>
<organism evidence="2 3">
    <name type="scientific">Corynebacterium hindlerae</name>
    <dbReference type="NCBI Taxonomy" id="699041"/>
    <lineage>
        <taxon>Bacteria</taxon>
        <taxon>Bacillati</taxon>
        <taxon>Actinomycetota</taxon>
        <taxon>Actinomycetes</taxon>
        <taxon>Mycobacteriales</taxon>
        <taxon>Corynebacteriaceae</taxon>
        <taxon>Corynebacterium</taxon>
    </lineage>
</organism>
<dbReference type="RefSeq" id="WP_182386464.1">
    <property type="nucleotide sequence ID" value="NZ_CP059833.1"/>
</dbReference>
<feature type="signal peptide" evidence="1">
    <location>
        <begin position="1"/>
        <end position="24"/>
    </location>
</feature>
<feature type="chain" id="PRO_5028992579" evidence="1">
    <location>
        <begin position="25"/>
        <end position="225"/>
    </location>
</feature>